<dbReference type="CDD" id="cd17323">
    <property type="entry name" value="MFS_Tpo1_MDR_like"/>
    <property type="match status" value="1"/>
</dbReference>
<dbReference type="Gene3D" id="1.20.1250.20">
    <property type="entry name" value="MFS general substrate transporter like domains"/>
    <property type="match status" value="1"/>
</dbReference>
<dbReference type="AlphaFoldDB" id="A0A8X7ND07"/>
<dbReference type="Pfam" id="PF07690">
    <property type="entry name" value="MFS_1"/>
    <property type="match status" value="1"/>
</dbReference>
<reference evidence="8" key="1">
    <citation type="submission" date="2016-04" db="EMBL/GenBank/DDBJ databases">
        <authorList>
            <person name="Nguyen H.D."/>
            <person name="Samba Siva P."/>
            <person name="Cullis J."/>
            <person name="Levesque C.A."/>
            <person name="Hambleton S."/>
        </authorList>
    </citation>
    <scope>NUCLEOTIDE SEQUENCE</scope>
    <source>
        <strain evidence="8">DAOMC 236422</strain>
    </source>
</reference>
<dbReference type="GO" id="GO:0005886">
    <property type="term" value="C:plasma membrane"/>
    <property type="evidence" value="ECO:0007669"/>
    <property type="project" value="TreeGrafter"/>
</dbReference>
<dbReference type="PANTHER" id="PTHR23502:SF184">
    <property type="entry name" value="MAJOR FACILITATOR SUPERFAMILY (MFS) PROFILE DOMAIN-CONTAINING PROTEIN"/>
    <property type="match status" value="1"/>
</dbReference>
<feature type="transmembrane region" description="Helical" evidence="6">
    <location>
        <begin position="533"/>
        <end position="556"/>
    </location>
</feature>
<feature type="region of interest" description="Disordered" evidence="5">
    <location>
        <begin position="1"/>
        <end position="74"/>
    </location>
</feature>
<feature type="transmembrane region" description="Helical" evidence="6">
    <location>
        <begin position="473"/>
        <end position="494"/>
    </location>
</feature>
<protein>
    <recommendedName>
        <fullName evidence="7">Major facilitator superfamily (MFS) profile domain-containing protein</fullName>
    </recommendedName>
</protein>
<evidence type="ECO:0000313" key="8">
    <source>
        <dbReference type="EMBL" id="KAE8270219.1"/>
    </source>
</evidence>
<feature type="region of interest" description="Disordered" evidence="5">
    <location>
        <begin position="618"/>
        <end position="658"/>
    </location>
</feature>
<gene>
    <name evidence="8" type="ORF">A4X09_0g2119</name>
</gene>
<feature type="transmembrane region" description="Helical" evidence="6">
    <location>
        <begin position="394"/>
        <end position="414"/>
    </location>
</feature>
<keyword evidence="9" id="KW-1185">Reference proteome</keyword>
<reference evidence="8" key="2">
    <citation type="journal article" date="2019" name="IMA Fungus">
        <title>Genome sequencing and comparison of five Tilletia species to identify candidate genes for the detection of regulated species infecting wheat.</title>
        <authorList>
            <person name="Nguyen H.D.T."/>
            <person name="Sultana T."/>
            <person name="Kesanakurti P."/>
            <person name="Hambleton S."/>
        </authorList>
    </citation>
    <scope>NUCLEOTIDE SEQUENCE</scope>
    <source>
        <strain evidence="8">DAOMC 236422</strain>
    </source>
</reference>
<sequence length="658" mass="71150">MERNTGTRASAATTVTQAMSEHDTISITSSHAGTTSTHPVQTPTTDTHPTHGKLKGDSYDSADPEKPRVKNVADPSSLTLRKLPWRRSVESFERILSHDYEGSGTEDDPYVVAWLNHDREDPMNSSEWYKWFITVIVSLVTLAVGIGSSAYSGAIEDLQKRFGGTEVQLTLGVSLWVLGFALGPLIWAPCSESYGRRNTLLFTYAFLTLWNGVCICAPNLTALLIFRFLAGAFGSSPLTNSGGTIADIFPASQRGLGMAVFCAAPFLGPSIGPIIGGFLAITEGWKAVMIFLTVLSGGLLILAIVCLPETYSPVLLRNRCDRLEKATGKKYVAIMDKGKNTDFSHILKVNLTRPWQLIAFEPIVIVLSLYIAIIYGVLYSFFGAFPIVFQRGRGWNAGVGGLAFLGILGEHSFGTSSTSGIQLSDRSPSTPSRLIFSCTVGMIAAVAWIIFYDNPRYIKLEKKEHGGIVPPEARLQGSQIGGILIVIGLAWFAAVDAPSVHFMVPIIASAPFGGGMVLVFLSTTNYLVDSYLLYASSVLAANSIIRSLFGMAFPLFTPAMYETLGIHGAPALAAGLGAICVPFPFLLYKYGPAIRKRCRYAAEAAQMLDQMIAARKKAAAEESGEGRREEGESTQEQEVMRTDADESGAQKKEQRSSS</sequence>
<evidence type="ECO:0000313" key="9">
    <source>
        <dbReference type="Proteomes" id="UP000078113"/>
    </source>
</evidence>
<keyword evidence="4 6" id="KW-0472">Membrane</keyword>
<comment type="caution">
    <text evidence="8">The sequence shown here is derived from an EMBL/GenBank/DDBJ whole genome shotgun (WGS) entry which is preliminary data.</text>
</comment>
<evidence type="ECO:0000256" key="4">
    <source>
        <dbReference type="ARBA" id="ARBA00023136"/>
    </source>
</evidence>
<evidence type="ECO:0000256" key="6">
    <source>
        <dbReference type="SAM" id="Phobius"/>
    </source>
</evidence>
<evidence type="ECO:0000256" key="5">
    <source>
        <dbReference type="SAM" id="MobiDB-lite"/>
    </source>
</evidence>
<feature type="compositionally biased region" description="Basic and acidic residues" evidence="5">
    <location>
        <begin position="638"/>
        <end position="658"/>
    </location>
</feature>
<feature type="transmembrane region" description="Helical" evidence="6">
    <location>
        <begin position="288"/>
        <end position="307"/>
    </location>
</feature>
<evidence type="ECO:0000259" key="7">
    <source>
        <dbReference type="PROSITE" id="PS50850"/>
    </source>
</evidence>
<feature type="compositionally biased region" description="Polar residues" evidence="5">
    <location>
        <begin position="1"/>
        <end position="33"/>
    </location>
</feature>
<feature type="compositionally biased region" description="Low complexity" evidence="5">
    <location>
        <begin position="34"/>
        <end position="47"/>
    </location>
</feature>
<feature type="transmembrane region" description="Helical" evidence="6">
    <location>
        <begin position="128"/>
        <end position="147"/>
    </location>
</feature>
<feature type="transmembrane region" description="Helical" evidence="6">
    <location>
        <begin position="568"/>
        <end position="588"/>
    </location>
</feature>
<evidence type="ECO:0000256" key="2">
    <source>
        <dbReference type="ARBA" id="ARBA00022692"/>
    </source>
</evidence>
<dbReference type="InterPro" id="IPR020846">
    <property type="entry name" value="MFS_dom"/>
</dbReference>
<dbReference type="PROSITE" id="PS50850">
    <property type="entry name" value="MFS"/>
    <property type="match status" value="1"/>
</dbReference>
<dbReference type="Proteomes" id="UP000078113">
    <property type="component" value="Unassembled WGS sequence"/>
</dbReference>
<dbReference type="SUPFAM" id="SSF103473">
    <property type="entry name" value="MFS general substrate transporter"/>
    <property type="match status" value="2"/>
</dbReference>
<feature type="compositionally biased region" description="Basic and acidic residues" evidence="5">
    <location>
        <begin position="54"/>
        <end position="68"/>
    </location>
</feature>
<feature type="transmembrane region" description="Helical" evidence="6">
    <location>
        <begin position="200"/>
        <end position="230"/>
    </location>
</feature>
<feature type="domain" description="Major facilitator superfamily (MFS) profile" evidence="7">
    <location>
        <begin position="133"/>
        <end position="592"/>
    </location>
</feature>
<keyword evidence="3 6" id="KW-1133">Transmembrane helix</keyword>
<comment type="subcellular location">
    <subcellularLocation>
        <location evidence="1">Membrane</location>
        <topology evidence="1">Multi-pass membrane protein</topology>
    </subcellularLocation>
</comment>
<feature type="transmembrane region" description="Helical" evidence="6">
    <location>
        <begin position="434"/>
        <end position="452"/>
    </location>
</feature>
<feature type="transmembrane region" description="Helical" evidence="6">
    <location>
        <begin position="258"/>
        <end position="281"/>
    </location>
</feature>
<dbReference type="InterPro" id="IPR036259">
    <property type="entry name" value="MFS_trans_sf"/>
</dbReference>
<accession>A0A8X7ND07</accession>
<dbReference type="InterPro" id="IPR011701">
    <property type="entry name" value="MFS"/>
</dbReference>
<dbReference type="PANTHER" id="PTHR23502">
    <property type="entry name" value="MAJOR FACILITATOR SUPERFAMILY"/>
    <property type="match status" value="1"/>
</dbReference>
<feature type="compositionally biased region" description="Basic and acidic residues" evidence="5">
    <location>
        <begin position="618"/>
        <end position="631"/>
    </location>
</feature>
<dbReference type="EMBL" id="LWDG02000059">
    <property type="protein sequence ID" value="KAE8270219.1"/>
    <property type="molecule type" value="Genomic_DNA"/>
</dbReference>
<feature type="transmembrane region" description="Helical" evidence="6">
    <location>
        <begin position="167"/>
        <end position="188"/>
    </location>
</feature>
<dbReference type="FunFam" id="1.20.1250.20:FF:000011">
    <property type="entry name" value="MFS multidrug transporter, putative"/>
    <property type="match status" value="1"/>
</dbReference>
<organism evidence="8 9">
    <name type="scientific">Tilletia walkeri</name>
    <dbReference type="NCBI Taxonomy" id="117179"/>
    <lineage>
        <taxon>Eukaryota</taxon>
        <taxon>Fungi</taxon>
        <taxon>Dikarya</taxon>
        <taxon>Basidiomycota</taxon>
        <taxon>Ustilaginomycotina</taxon>
        <taxon>Exobasidiomycetes</taxon>
        <taxon>Tilletiales</taxon>
        <taxon>Tilletiaceae</taxon>
        <taxon>Tilletia</taxon>
    </lineage>
</organism>
<feature type="transmembrane region" description="Helical" evidence="6">
    <location>
        <begin position="357"/>
        <end position="382"/>
    </location>
</feature>
<evidence type="ECO:0000256" key="3">
    <source>
        <dbReference type="ARBA" id="ARBA00022989"/>
    </source>
</evidence>
<evidence type="ECO:0000256" key="1">
    <source>
        <dbReference type="ARBA" id="ARBA00004141"/>
    </source>
</evidence>
<proteinExistence type="predicted"/>
<feature type="transmembrane region" description="Helical" evidence="6">
    <location>
        <begin position="500"/>
        <end position="521"/>
    </location>
</feature>
<dbReference type="GO" id="GO:0022857">
    <property type="term" value="F:transmembrane transporter activity"/>
    <property type="evidence" value="ECO:0007669"/>
    <property type="project" value="InterPro"/>
</dbReference>
<keyword evidence="2 6" id="KW-0812">Transmembrane</keyword>
<name>A0A8X7ND07_9BASI</name>